<dbReference type="GO" id="GO:0005829">
    <property type="term" value="C:cytosol"/>
    <property type="evidence" value="ECO:0007669"/>
    <property type="project" value="TreeGrafter"/>
</dbReference>
<dbReference type="Proteomes" id="UP000306912">
    <property type="component" value="Unassembled WGS sequence"/>
</dbReference>
<accession>A0A5R8QHM7</accession>
<dbReference type="CDD" id="cd00038">
    <property type="entry name" value="CAP_ED"/>
    <property type="match status" value="1"/>
</dbReference>
<comment type="caution">
    <text evidence="2">The sequence shown here is derived from an EMBL/GenBank/DDBJ whole genome shotgun (WGS) entry which is preliminary data.</text>
</comment>
<evidence type="ECO:0000313" key="2">
    <source>
        <dbReference type="EMBL" id="TLG77236.1"/>
    </source>
</evidence>
<keyword evidence="3" id="KW-1185">Reference proteome</keyword>
<dbReference type="PROSITE" id="PS50042">
    <property type="entry name" value="CNMP_BINDING_3"/>
    <property type="match status" value="1"/>
</dbReference>
<dbReference type="InParanoid" id="A0A5R8QHM7"/>
<dbReference type="PANTHER" id="PTHR24567:SF26">
    <property type="entry name" value="REGULATORY PROTEIN YEIL"/>
    <property type="match status" value="1"/>
</dbReference>
<dbReference type="GO" id="GO:0003700">
    <property type="term" value="F:DNA-binding transcription factor activity"/>
    <property type="evidence" value="ECO:0007669"/>
    <property type="project" value="TreeGrafter"/>
</dbReference>
<dbReference type="AlphaFoldDB" id="A0A5R8QHM7"/>
<dbReference type="SUPFAM" id="SSF46785">
    <property type="entry name" value="Winged helix' DNA-binding domain"/>
    <property type="match status" value="1"/>
</dbReference>
<dbReference type="OrthoDB" id="9774616at2"/>
<dbReference type="PANTHER" id="PTHR24567">
    <property type="entry name" value="CRP FAMILY TRANSCRIPTIONAL REGULATORY PROTEIN"/>
    <property type="match status" value="1"/>
</dbReference>
<dbReference type="InterPro" id="IPR036390">
    <property type="entry name" value="WH_DNA-bd_sf"/>
</dbReference>
<organism evidence="2 3">
    <name type="scientific">Culicoidibacter larvae</name>
    <dbReference type="NCBI Taxonomy" id="2579976"/>
    <lineage>
        <taxon>Bacteria</taxon>
        <taxon>Bacillati</taxon>
        <taxon>Bacillota</taxon>
        <taxon>Culicoidibacteria</taxon>
        <taxon>Culicoidibacterales</taxon>
        <taxon>Culicoidibacteraceae</taxon>
        <taxon>Culicoidibacter</taxon>
    </lineage>
</organism>
<proteinExistence type="predicted"/>
<evidence type="ECO:0000313" key="3">
    <source>
        <dbReference type="Proteomes" id="UP000306912"/>
    </source>
</evidence>
<sequence length="220" mass="25766">MRCSSMNYSLQLQQNALFKDINEADLKDILSSLYTKTFAKDELIYEQGNCIDELFVILNGQIEISNYDFNGNKKMVAILSENDIFAESVALANVRTTPFDITAITPLNVLVIPYTYFFETSSNQLQQNLIRILADKNTFLTHKIECISKTTIKERVFEVLRYYYHKCDSLEIELPYNKTQLSEYLCVDRSSLTREIKTMETAGYFKNDRNHYRLNPEYFR</sequence>
<dbReference type="InterPro" id="IPR050397">
    <property type="entry name" value="Env_Response_Regulators"/>
</dbReference>
<evidence type="ECO:0000259" key="1">
    <source>
        <dbReference type="PROSITE" id="PS50042"/>
    </source>
</evidence>
<name>A0A5R8QHM7_9FIRM</name>
<reference evidence="2 3" key="1">
    <citation type="submission" date="2019-05" db="EMBL/GenBank/DDBJ databases">
        <title>Culicoidintestinum kansasii gen. nov., sp. nov. from the gastrointestinal tract of the biting midge, Culicoides sonorensis.</title>
        <authorList>
            <person name="Neupane S."/>
            <person name="Ghosh A."/>
            <person name="Gunther S."/>
            <person name="Martin K."/>
            <person name="Zurek L."/>
        </authorList>
    </citation>
    <scope>NUCLEOTIDE SEQUENCE [LARGE SCALE GENOMIC DNA]</scope>
    <source>
        <strain evidence="2 3">CS-1</strain>
    </source>
</reference>
<feature type="domain" description="Cyclic nucleotide-binding" evidence="1">
    <location>
        <begin position="17"/>
        <end position="117"/>
    </location>
</feature>
<dbReference type="SMART" id="SM00100">
    <property type="entry name" value="cNMP"/>
    <property type="match status" value="1"/>
</dbReference>
<gene>
    <name evidence="2" type="ORF">FEZ08_01065</name>
</gene>
<dbReference type="InterPro" id="IPR014710">
    <property type="entry name" value="RmlC-like_jellyroll"/>
</dbReference>
<dbReference type="InterPro" id="IPR000595">
    <property type="entry name" value="cNMP-bd_dom"/>
</dbReference>
<dbReference type="InterPro" id="IPR018490">
    <property type="entry name" value="cNMP-bd_dom_sf"/>
</dbReference>
<dbReference type="SUPFAM" id="SSF51206">
    <property type="entry name" value="cAMP-binding domain-like"/>
    <property type="match status" value="1"/>
</dbReference>
<dbReference type="EMBL" id="VBWP01000001">
    <property type="protein sequence ID" value="TLG77236.1"/>
    <property type="molecule type" value="Genomic_DNA"/>
</dbReference>
<dbReference type="FunCoup" id="A0A5R8QHM7">
    <property type="interactions" value="182"/>
</dbReference>
<protein>
    <submittedName>
        <fullName evidence="2">Crp/Fnr family transcriptional regulator</fullName>
    </submittedName>
</protein>
<dbReference type="Pfam" id="PF00027">
    <property type="entry name" value="cNMP_binding"/>
    <property type="match status" value="1"/>
</dbReference>
<dbReference type="Gene3D" id="2.60.120.10">
    <property type="entry name" value="Jelly Rolls"/>
    <property type="match status" value="1"/>
</dbReference>